<dbReference type="OrthoDB" id="144390at2759"/>
<organism evidence="1 2">
    <name type="scientific">Phytophthora lilii</name>
    <dbReference type="NCBI Taxonomy" id="2077276"/>
    <lineage>
        <taxon>Eukaryota</taxon>
        <taxon>Sar</taxon>
        <taxon>Stramenopiles</taxon>
        <taxon>Oomycota</taxon>
        <taxon>Peronosporomycetes</taxon>
        <taxon>Peronosporales</taxon>
        <taxon>Peronosporaceae</taxon>
        <taxon>Phytophthora</taxon>
    </lineage>
</organism>
<keyword evidence="2" id="KW-1185">Reference proteome</keyword>
<dbReference type="AlphaFoldDB" id="A0A9W7CG41"/>
<proteinExistence type="predicted"/>
<reference evidence="1" key="1">
    <citation type="submission" date="2023-04" db="EMBL/GenBank/DDBJ databases">
        <title>Phytophthora lilii NBRC 32176.</title>
        <authorList>
            <person name="Ichikawa N."/>
            <person name="Sato H."/>
            <person name="Tonouchi N."/>
        </authorList>
    </citation>
    <scope>NUCLEOTIDE SEQUENCE</scope>
    <source>
        <strain evidence="1">NBRC 32176</strain>
    </source>
</reference>
<evidence type="ECO:0000313" key="2">
    <source>
        <dbReference type="Proteomes" id="UP001165083"/>
    </source>
</evidence>
<name>A0A9W7CG41_9STRA</name>
<sequence>MVRDRGLALEVIGKNEKEIDAKDFAPGDGEAQHGTMSGIDEDMNPKLSNADNDAKRILTDYYTQLQSKDIEIPFRLSPVVETKHGIKNHPTYYFGKPTNSKSLNFMTTDRNKHKQVSGEAWKGLMRTIKWMDTFTVLLNGIEDIDRYLKDGQYPFPSYDEEATELVKEKKLNQQRRKHLDANFKILNEVIPKSAHDIKRQSSKEYDHDDNLQELHDDSEAAFQAYGEAQKRYEETKKDVKGSNSKSARLALKAATSAMKATKAQSI</sequence>
<comment type="caution">
    <text evidence="1">The sequence shown here is derived from an EMBL/GenBank/DDBJ whole genome shotgun (WGS) entry which is preliminary data.</text>
</comment>
<gene>
    <name evidence="1" type="ORF">Plil01_001383800</name>
</gene>
<protein>
    <submittedName>
        <fullName evidence="1">Unnamed protein product</fullName>
    </submittedName>
</protein>
<accession>A0A9W7CG41</accession>
<dbReference type="EMBL" id="BSXW01000979">
    <property type="protein sequence ID" value="GMF32357.1"/>
    <property type="molecule type" value="Genomic_DNA"/>
</dbReference>
<evidence type="ECO:0000313" key="1">
    <source>
        <dbReference type="EMBL" id="GMF32357.1"/>
    </source>
</evidence>
<dbReference type="Proteomes" id="UP001165083">
    <property type="component" value="Unassembled WGS sequence"/>
</dbReference>